<dbReference type="GO" id="GO:0015940">
    <property type="term" value="P:pantothenate biosynthetic process"/>
    <property type="evidence" value="ECO:0007669"/>
    <property type="project" value="UniProtKB-UniRule"/>
</dbReference>
<evidence type="ECO:0000256" key="7">
    <source>
        <dbReference type="ARBA" id="ARBA00048258"/>
    </source>
</evidence>
<dbReference type="HAMAP" id="MF_00158">
    <property type="entry name" value="PanC"/>
    <property type="match status" value="1"/>
</dbReference>
<evidence type="ECO:0000256" key="6">
    <source>
        <dbReference type="ARBA" id="ARBA00022840"/>
    </source>
</evidence>
<organism evidence="9 10">
    <name type="scientific">Deferribacter autotrophicus</name>
    <dbReference type="NCBI Taxonomy" id="500465"/>
    <lineage>
        <taxon>Bacteria</taxon>
        <taxon>Pseudomonadati</taxon>
        <taxon>Deferribacterota</taxon>
        <taxon>Deferribacteres</taxon>
        <taxon>Deferribacterales</taxon>
        <taxon>Deferribacteraceae</taxon>
        <taxon>Deferribacter</taxon>
    </lineage>
</organism>
<dbReference type="GO" id="GO:0004592">
    <property type="term" value="F:pantoate-beta-alanine ligase activity"/>
    <property type="evidence" value="ECO:0007669"/>
    <property type="project" value="UniProtKB-UniRule"/>
</dbReference>
<dbReference type="FunFam" id="3.30.1300.10:FF:000001">
    <property type="entry name" value="Pantothenate synthetase"/>
    <property type="match status" value="1"/>
</dbReference>
<sequence length="281" mass="32099">MKVVKTKKEMKKISDDYRKEGKSIGFVPTMGYLHAGHLSLVRAAKKDNDVVVVSIFVNPLQFGPQEDLDRYPRDFERDCSLLEKEGVDILFYPDVQEMYPDRFLTKVSVKEITEILCGASRPGHFDGVCTVVTKLFNIVKPHRAYFGKKDYQQLKVIEKFVEDLDMDVEVIGMPIVRESDGLAMSSRNVYLSDDERKSALSLNKSFDVVKAALDEGVRDVSEIKRRVHEFISSHPYTKIDYIEIVDPETLEKLDVINKPFLLALAVFVGKARLIDNNIFEV</sequence>
<evidence type="ECO:0000256" key="8">
    <source>
        <dbReference type="HAMAP-Rule" id="MF_00158"/>
    </source>
</evidence>
<dbReference type="AlphaFoldDB" id="A0A5A8F625"/>
<proteinExistence type="inferred from homology"/>
<dbReference type="SUPFAM" id="SSF52374">
    <property type="entry name" value="Nucleotidylyl transferase"/>
    <property type="match status" value="1"/>
</dbReference>
<comment type="function">
    <text evidence="8">Catalyzes the condensation of pantoate with beta-alanine in an ATP-dependent reaction via a pantoyl-adenylate intermediate.</text>
</comment>
<keyword evidence="4 8" id="KW-0566">Pantothenate biosynthesis</keyword>
<dbReference type="NCBIfam" id="TIGR00125">
    <property type="entry name" value="cyt_tran_rel"/>
    <property type="match status" value="1"/>
</dbReference>
<comment type="caution">
    <text evidence="9">The sequence shown here is derived from an EMBL/GenBank/DDBJ whole genome shotgun (WGS) entry which is preliminary data.</text>
</comment>
<feature type="binding site" evidence="8">
    <location>
        <begin position="147"/>
        <end position="150"/>
    </location>
    <ligand>
        <name>ATP</name>
        <dbReference type="ChEBI" id="CHEBI:30616"/>
    </ligand>
</feature>
<dbReference type="FunFam" id="3.40.50.620:FF:000013">
    <property type="entry name" value="Pantothenate synthetase"/>
    <property type="match status" value="1"/>
</dbReference>
<evidence type="ECO:0000313" key="10">
    <source>
        <dbReference type="Proteomes" id="UP000322876"/>
    </source>
</evidence>
<keyword evidence="5 8" id="KW-0547">Nucleotide-binding</keyword>
<dbReference type="Gene3D" id="3.40.50.620">
    <property type="entry name" value="HUPs"/>
    <property type="match status" value="1"/>
</dbReference>
<comment type="catalytic activity">
    <reaction evidence="7 8">
        <text>(R)-pantoate + beta-alanine + ATP = (R)-pantothenate + AMP + diphosphate + H(+)</text>
        <dbReference type="Rhea" id="RHEA:10912"/>
        <dbReference type="ChEBI" id="CHEBI:15378"/>
        <dbReference type="ChEBI" id="CHEBI:15980"/>
        <dbReference type="ChEBI" id="CHEBI:29032"/>
        <dbReference type="ChEBI" id="CHEBI:30616"/>
        <dbReference type="ChEBI" id="CHEBI:33019"/>
        <dbReference type="ChEBI" id="CHEBI:57966"/>
        <dbReference type="ChEBI" id="CHEBI:456215"/>
        <dbReference type="EC" id="6.3.2.1"/>
    </reaction>
</comment>
<comment type="similarity">
    <text evidence="2 8">Belongs to the pantothenate synthetase family.</text>
</comment>
<dbReference type="Proteomes" id="UP000322876">
    <property type="component" value="Unassembled WGS sequence"/>
</dbReference>
<dbReference type="InterPro" id="IPR003721">
    <property type="entry name" value="Pantoate_ligase"/>
</dbReference>
<feature type="binding site" evidence="8">
    <location>
        <position position="61"/>
    </location>
    <ligand>
        <name>(R)-pantoate</name>
        <dbReference type="ChEBI" id="CHEBI:15980"/>
    </ligand>
</feature>
<dbReference type="InterPro" id="IPR004821">
    <property type="entry name" value="Cyt_trans-like"/>
</dbReference>
<comment type="subunit">
    <text evidence="8">Homodimer.</text>
</comment>
<comment type="pathway">
    <text evidence="1 8">Cofactor biosynthesis; (R)-pantothenate biosynthesis; (R)-pantothenate from (R)-pantoate and beta-alanine: step 1/1.</text>
</comment>
<dbReference type="PANTHER" id="PTHR21299">
    <property type="entry name" value="CYTIDYLATE KINASE/PANTOATE-BETA-ALANINE LIGASE"/>
    <property type="match status" value="1"/>
</dbReference>
<reference evidence="9 10" key="1">
    <citation type="submission" date="2019-06" db="EMBL/GenBank/DDBJ databases">
        <title>Genomic insights into carbon and energy metabolism of Deferribacter autotrophicus revealed new metabolic traits in the phylum Deferribacteres.</title>
        <authorList>
            <person name="Slobodkin A.I."/>
            <person name="Slobodkina G.B."/>
            <person name="Allioux M."/>
            <person name="Alain K."/>
            <person name="Jebbar M."/>
            <person name="Shadrin V."/>
            <person name="Kublanov I.V."/>
            <person name="Toshchakov S.V."/>
            <person name="Bonch-Osmolovskaya E.A."/>
        </authorList>
    </citation>
    <scope>NUCLEOTIDE SEQUENCE [LARGE SCALE GENOMIC DNA]</scope>
    <source>
        <strain evidence="9 10">SL50</strain>
    </source>
</reference>
<dbReference type="InterPro" id="IPR014729">
    <property type="entry name" value="Rossmann-like_a/b/a_fold"/>
</dbReference>
<dbReference type="GO" id="GO:0005524">
    <property type="term" value="F:ATP binding"/>
    <property type="evidence" value="ECO:0007669"/>
    <property type="project" value="UniProtKB-KW"/>
</dbReference>
<dbReference type="Gene3D" id="3.30.1300.10">
    <property type="entry name" value="Pantoate-beta-alanine ligase, C-terminal domain"/>
    <property type="match status" value="1"/>
</dbReference>
<keyword evidence="6 8" id="KW-0067">ATP-binding</keyword>
<feature type="binding site" evidence="8">
    <location>
        <position position="176"/>
    </location>
    <ligand>
        <name>ATP</name>
        <dbReference type="ChEBI" id="CHEBI:30616"/>
    </ligand>
</feature>
<feature type="binding site" evidence="8">
    <location>
        <position position="61"/>
    </location>
    <ligand>
        <name>beta-alanine</name>
        <dbReference type="ChEBI" id="CHEBI:57966"/>
    </ligand>
</feature>
<dbReference type="RefSeq" id="WP_149265450.1">
    <property type="nucleotide sequence ID" value="NZ_VFJB01000002.1"/>
</dbReference>
<keyword evidence="3 8" id="KW-0436">Ligase</keyword>
<dbReference type="Pfam" id="PF02569">
    <property type="entry name" value="Pantoate_ligase"/>
    <property type="match status" value="1"/>
</dbReference>
<feature type="active site" description="Proton donor" evidence="8">
    <location>
        <position position="37"/>
    </location>
</feature>
<comment type="subcellular location">
    <subcellularLocation>
        <location evidence="8">Cytoplasm</location>
    </subcellularLocation>
</comment>
<dbReference type="InterPro" id="IPR042176">
    <property type="entry name" value="Pantoate_ligase_C"/>
</dbReference>
<feature type="binding site" evidence="8">
    <location>
        <begin position="184"/>
        <end position="187"/>
    </location>
    <ligand>
        <name>ATP</name>
        <dbReference type="ChEBI" id="CHEBI:30616"/>
    </ligand>
</feature>
<accession>A0A5A8F625</accession>
<dbReference type="CDD" id="cd00560">
    <property type="entry name" value="PanC"/>
    <property type="match status" value="1"/>
</dbReference>
<evidence type="ECO:0000313" key="9">
    <source>
        <dbReference type="EMBL" id="KAA0259195.1"/>
    </source>
</evidence>
<evidence type="ECO:0000256" key="3">
    <source>
        <dbReference type="ARBA" id="ARBA00022598"/>
    </source>
</evidence>
<evidence type="ECO:0000256" key="1">
    <source>
        <dbReference type="ARBA" id="ARBA00004990"/>
    </source>
</evidence>
<dbReference type="PANTHER" id="PTHR21299:SF1">
    <property type="entry name" value="PANTOATE--BETA-ALANINE LIGASE"/>
    <property type="match status" value="1"/>
</dbReference>
<dbReference type="OrthoDB" id="9773087at2"/>
<evidence type="ECO:0000256" key="4">
    <source>
        <dbReference type="ARBA" id="ARBA00022655"/>
    </source>
</evidence>
<feature type="binding site" evidence="8">
    <location>
        <position position="153"/>
    </location>
    <ligand>
        <name>(R)-pantoate</name>
        <dbReference type="ChEBI" id="CHEBI:15980"/>
    </ligand>
</feature>
<keyword evidence="10" id="KW-1185">Reference proteome</keyword>
<keyword evidence="8" id="KW-0963">Cytoplasm</keyword>
<comment type="miscellaneous">
    <text evidence="8">The reaction proceeds by a bi uni uni bi ping pong mechanism.</text>
</comment>
<dbReference type="GO" id="GO:0005829">
    <property type="term" value="C:cytosol"/>
    <property type="evidence" value="ECO:0007669"/>
    <property type="project" value="TreeGrafter"/>
</dbReference>
<feature type="binding site" evidence="8">
    <location>
        <begin position="30"/>
        <end position="37"/>
    </location>
    <ligand>
        <name>ATP</name>
        <dbReference type="ChEBI" id="CHEBI:30616"/>
    </ligand>
</feature>
<dbReference type="EMBL" id="VFJB01000002">
    <property type="protein sequence ID" value="KAA0259195.1"/>
    <property type="molecule type" value="Genomic_DNA"/>
</dbReference>
<dbReference type="UniPathway" id="UPA00028">
    <property type="reaction ID" value="UER00005"/>
</dbReference>
<evidence type="ECO:0000256" key="2">
    <source>
        <dbReference type="ARBA" id="ARBA00009256"/>
    </source>
</evidence>
<evidence type="ECO:0000256" key="5">
    <source>
        <dbReference type="ARBA" id="ARBA00022741"/>
    </source>
</evidence>
<name>A0A5A8F625_9BACT</name>
<dbReference type="EC" id="6.3.2.1" evidence="8"/>
<gene>
    <name evidence="8" type="primary">panC</name>
    <name evidence="9" type="ORF">FHQ18_01725</name>
</gene>
<protein>
    <recommendedName>
        <fullName evidence="8">Pantothenate synthetase</fullName>
        <shortName evidence="8">PS</shortName>
        <ecNumber evidence="8">6.3.2.1</ecNumber>
    </recommendedName>
    <alternativeName>
        <fullName evidence="8">Pantoate--beta-alanine ligase</fullName>
    </alternativeName>
    <alternativeName>
        <fullName evidence="8">Pantoate-activating enzyme</fullName>
    </alternativeName>
</protein>
<dbReference type="NCBIfam" id="TIGR00018">
    <property type="entry name" value="panC"/>
    <property type="match status" value="1"/>
</dbReference>